<evidence type="ECO:0000313" key="2">
    <source>
        <dbReference type="Proteomes" id="UP000318437"/>
    </source>
</evidence>
<keyword evidence="2" id="KW-1185">Reference proteome</keyword>
<dbReference type="InterPro" id="IPR012902">
    <property type="entry name" value="N_methyl_site"/>
</dbReference>
<proteinExistence type="predicted"/>
<accession>A0A5C6CWG5</accession>
<dbReference type="Pfam" id="PF07963">
    <property type="entry name" value="N_methyl"/>
    <property type="match status" value="1"/>
</dbReference>
<dbReference type="PROSITE" id="PS00409">
    <property type="entry name" value="PROKAR_NTER_METHYL"/>
    <property type="match status" value="1"/>
</dbReference>
<protein>
    <recommendedName>
        <fullName evidence="3">Prepilin-type N-terminal cleavage/methylation domain-containing protein</fullName>
    </recommendedName>
</protein>
<dbReference type="RefSeq" id="WP_146449120.1">
    <property type="nucleotide sequence ID" value="NZ_SJPS01000002.1"/>
</dbReference>
<organism evidence="1 2">
    <name type="scientific">Bythopirellula polymerisocia</name>
    <dbReference type="NCBI Taxonomy" id="2528003"/>
    <lineage>
        <taxon>Bacteria</taxon>
        <taxon>Pseudomonadati</taxon>
        <taxon>Planctomycetota</taxon>
        <taxon>Planctomycetia</taxon>
        <taxon>Pirellulales</taxon>
        <taxon>Lacipirellulaceae</taxon>
        <taxon>Bythopirellula</taxon>
    </lineage>
</organism>
<dbReference type="Proteomes" id="UP000318437">
    <property type="component" value="Unassembled WGS sequence"/>
</dbReference>
<dbReference type="EMBL" id="SJPS01000002">
    <property type="protein sequence ID" value="TWU28054.1"/>
    <property type="molecule type" value="Genomic_DNA"/>
</dbReference>
<comment type="caution">
    <text evidence="1">The sequence shown here is derived from an EMBL/GenBank/DDBJ whole genome shotgun (WGS) entry which is preliminary data.</text>
</comment>
<dbReference type="NCBIfam" id="TIGR02532">
    <property type="entry name" value="IV_pilin_GFxxxE"/>
    <property type="match status" value="1"/>
</dbReference>
<evidence type="ECO:0008006" key="3">
    <source>
        <dbReference type="Google" id="ProtNLM"/>
    </source>
</evidence>
<gene>
    <name evidence="1" type="ORF">Pla144_13410</name>
</gene>
<dbReference type="AlphaFoldDB" id="A0A5C6CWG5"/>
<dbReference type="OrthoDB" id="9845163at2"/>
<name>A0A5C6CWG5_9BACT</name>
<sequence length="168" mass="18814">MIRRKGFTLVEVMAAISVGSVLLVLSLGVVHRALNLESNSRDQARVSHSLTRLSHDFRHDVQRAMDVDLGQEAALVLSMANESTVTYTIAEKYLLREQVLDDGVAQREFYDLPPEAVVQFLESEAPSRLELSITHDLKLFGVEPRPILHTVVEVGRLVRLSSPQEAER</sequence>
<reference evidence="1 2" key="1">
    <citation type="submission" date="2019-02" db="EMBL/GenBank/DDBJ databases">
        <title>Deep-cultivation of Planctomycetes and their phenomic and genomic characterization uncovers novel biology.</title>
        <authorList>
            <person name="Wiegand S."/>
            <person name="Jogler M."/>
            <person name="Boedeker C."/>
            <person name="Pinto D."/>
            <person name="Vollmers J."/>
            <person name="Rivas-Marin E."/>
            <person name="Kohn T."/>
            <person name="Peeters S.H."/>
            <person name="Heuer A."/>
            <person name="Rast P."/>
            <person name="Oberbeckmann S."/>
            <person name="Bunk B."/>
            <person name="Jeske O."/>
            <person name="Meyerdierks A."/>
            <person name="Storesund J.E."/>
            <person name="Kallscheuer N."/>
            <person name="Luecker S."/>
            <person name="Lage O.M."/>
            <person name="Pohl T."/>
            <person name="Merkel B.J."/>
            <person name="Hornburger P."/>
            <person name="Mueller R.-W."/>
            <person name="Bruemmer F."/>
            <person name="Labrenz M."/>
            <person name="Spormann A.M."/>
            <person name="Op Den Camp H."/>
            <person name="Overmann J."/>
            <person name="Amann R."/>
            <person name="Jetten M.S.M."/>
            <person name="Mascher T."/>
            <person name="Medema M.H."/>
            <person name="Devos D.P."/>
            <person name="Kaster A.-K."/>
            <person name="Ovreas L."/>
            <person name="Rohde M."/>
            <person name="Galperin M.Y."/>
            <person name="Jogler C."/>
        </authorList>
    </citation>
    <scope>NUCLEOTIDE SEQUENCE [LARGE SCALE GENOMIC DNA]</scope>
    <source>
        <strain evidence="1 2">Pla144</strain>
    </source>
</reference>
<evidence type="ECO:0000313" key="1">
    <source>
        <dbReference type="EMBL" id="TWU28054.1"/>
    </source>
</evidence>